<accession>A0A6J7C5F5</accession>
<dbReference type="Gene3D" id="3.40.50.720">
    <property type="entry name" value="NAD(P)-binding Rossmann-like Domain"/>
    <property type="match status" value="1"/>
</dbReference>
<name>A0A6J7C5F5_9ZZZZ</name>
<sequence length="130" mass="14779">MADLGEHSHDGYHVYNTINHHDDGLSLDSMVDWIESAGFPMTRVATHTDWVEQFELRLKALPERQRVQSSVLVLDPWRRPFKSSWRNVGSARYIAAVAAAPCGPEIPQLSEAYLHKCIRDLRTHDLLTTG</sequence>
<proteinExistence type="predicted"/>
<gene>
    <name evidence="1" type="ORF">UFOPK3267_02845</name>
</gene>
<evidence type="ECO:0000313" key="1">
    <source>
        <dbReference type="EMBL" id="CAB4853317.1"/>
    </source>
</evidence>
<dbReference type="AlphaFoldDB" id="A0A6J7C5F5"/>
<reference evidence="1" key="1">
    <citation type="submission" date="2020-05" db="EMBL/GenBank/DDBJ databases">
        <authorList>
            <person name="Chiriac C."/>
            <person name="Salcher M."/>
            <person name="Ghai R."/>
            <person name="Kavagutti S V."/>
        </authorList>
    </citation>
    <scope>NUCLEOTIDE SEQUENCE</scope>
</reference>
<dbReference type="EMBL" id="CAFBIY010000235">
    <property type="protein sequence ID" value="CAB4853317.1"/>
    <property type="molecule type" value="Genomic_DNA"/>
</dbReference>
<protein>
    <submittedName>
        <fullName evidence="1">Unannotated protein</fullName>
    </submittedName>
</protein>
<organism evidence="1">
    <name type="scientific">freshwater metagenome</name>
    <dbReference type="NCBI Taxonomy" id="449393"/>
    <lineage>
        <taxon>unclassified sequences</taxon>
        <taxon>metagenomes</taxon>
        <taxon>ecological metagenomes</taxon>
    </lineage>
</organism>